<dbReference type="InterPro" id="IPR001356">
    <property type="entry name" value="HD"/>
</dbReference>
<dbReference type="GO" id="GO:0048812">
    <property type="term" value="P:neuron projection morphogenesis"/>
    <property type="evidence" value="ECO:0007669"/>
    <property type="project" value="TreeGrafter"/>
</dbReference>
<evidence type="ECO:0000313" key="9">
    <source>
        <dbReference type="Proteomes" id="UP001208570"/>
    </source>
</evidence>
<sequence length="222" mass="25614">MAAVWTLAIDWGRCDRAWAQLTIGDFIRPSQQLPVVMARLLRRHHQQHNLLGKTRRPRTAFTSQQLLELERQFKMNKYLSRPKRFEVATTLCLTETQVKIWFQNRRMKWKRSKKASIEAKSKIAGDKAKAEVHETKRDEKNPEASVITSSKASKRDLANNNVEEKSYNRPLSLTTEDIRHQNGDDDPENGDMQIVVDEPTDLSKKSFVDGATAPLRPNHARL</sequence>
<organism evidence="8 9">
    <name type="scientific">Paralvinella palmiformis</name>
    <dbReference type="NCBI Taxonomy" id="53620"/>
    <lineage>
        <taxon>Eukaryota</taxon>
        <taxon>Metazoa</taxon>
        <taxon>Spiralia</taxon>
        <taxon>Lophotrochozoa</taxon>
        <taxon>Annelida</taxon>
        <taxon>Polychaeta</taxon>
        <taxon>Sedentaria</taxon>
        <taxon>Canalipalpata</taxon>
        <taxon>Terebellida</taxon>
        <taxon>Terebelliformia</taxon>
        <taxon>Alvinellidae</taxon>
        <taxon>Paralvinella</taxon>
    </lineage>
</organism>
<name>A0AAD9JD74_9ANNE</name>
<protein>
    <recommendedName>
        <fullName evidence="7">Homeobox domain-containing protein</fullName>
    </recommendedName>
</protein>
<dbReference type="InterPro" id="IPR020479">
    <property type="entry name" value="HD_metazoa"/>
</dbReference>
<evidence type="ECO:0000313" key="8">
    <source>
        <dbReference type="EMBL" id="KAK2150602.1"/>
    </source>
</evidence>
<dbReference type="GO" id="GO:1990837">
    <property type="term" value="F:sequence-specific double-stranded DNA binding"/>
    <property type="evidence" value="ECO:0007669"/>
    <property type="project" value="TreeGrafter"/>
</dbReference>
<dbReference type="PANTHER" id="PTHR24335">
    <property type="entry name" value="MOTOR NEURON AND PANCREAS HOMEOBOX PROTEIN"/>
    <property type="match status" value="1"/>
</dbReference>
<feature type="compositionally biased region" description="Basic and acidic residues" evidence="6">
    <location>
        <begin position="153"/>
        <end position="167"/>
    </location>
</feature>
<gene>
    <name evidence="8" type="ORF">LSH36_399g05013</name>
</gene>
<dbReference type="Proteomes" id="UP001208570">
    <property type="component" value="Unassembled WGS sequence"/>
</dbReference>
<reference evidence="8" key="1">
    <citation type="journal article" date="2023" name="Mol. Biol. Evol.">
        <title>Third-Generation Sequencing Reveals the Adaptive Role of the Epigenome in Three Deep-Sea Polychaetes.</title>
        <authorList>
            <person name="Perez M."/>
            <person name="Aroh O."/>
            <person name="Sun Y."/>
            <person name="Lan Y."/>
            <person name="Juniper S.K."/>
            <person name="Young C.R."/>
            <person name="Angers B."/>
            <person name="Qian P.Y."/>
        </authorList>
    </citation>
    <scope>NUCLEOTIDE SEQUENCE</scope>
    <source>
        <strain evidence="8">P08H-3</strain>
    </source>
</reference>
<keyword evidence="1 4" id="KW-0238">DNA-binding</keyword>
<accession>A0AAD9JD74</accession>
<evidence type="ECO:0000256" key="3">
    <source>
        <dbReference type="ARBA" id="ARBA00023242"/>
    </source>
</evidence>
<dbReference type="SUPFAM" id="SSF46689">
    <property type="entry name" value="Homeodomain-like"/>
    <property type="match status" value="1"/>
</dbReference>
<dbReference type="InterPro" id="IPR009057">
    <property type="entry name" value="Homeodomain-like_sf"/>
</dbReference>
<keyword evidence="9" id="KW-1185">Reference proteome</keyword>
<dbReference type="CDD" id="cd00086">
    <property type="entry name" value="homeodomain"/>
    <property type="match status" value="1"/>
</dbReference>
<evidence type="ECO:0000256" key="6">
    <source>
        <dbReference type="SAM" id="MobiDB-lite"/>
    </source>
</evidence>
<feature type="compositionally biased region" description="Basic and acidic residues" evidence="6">
    <location>
        <begin position="115"/>
        <end position="142"/>
    </location>
</feature>
<feature type="DNA-binding region" description="Homeobox" evidence="4">
    <location>
        <begin position="54"/>
        <end position="113"/>
    </location>
</feature>
<dbReference type="InterPro" id="IPR042768">
    <property type="entry name" value="MNX1/Ceh-12"/>
</dbReference>
<dbReference type="GO" id="GO:0000981">
    <property type="term" value="F:DNA-binding transcription factor activity, RNA polymerase II-specific"/>
    <property type="evidence" value="ECO:0007669"/>
    <property type="project" value="InterPro"/>
</dbReference>
<dbReference type="AlphaFoldDB" id="A0AAD9JD74"/>
<dbReference type="SMART" id="SM00389">
    <property type="entry name" value="HOX"/>
    <property type="match status" value="1"/>
</dbReference>
<dbReference type="PROSITE" id="PS50071">
    <property type="entry name" value="HOMEOBOX_2"/>
    <property type="match status" value="1"/>
</dbReference>
<evidence type="ECO:0000256" key="2">
    <source>
        <dbReference type="ARBA" id="ARBA00023155"/>
    </source>
</evidence>
<dbReference type="PRINTS" id="PR00024">
    <property type="entry name" value="HOMEOBOX"/>
</dbReference>
<feature type="domain" description="Homeobox" evidence="7">
    <location>
        <begin position="52"/>
        <end position="112"/>
    </location>
</feature>
<dbReference type="InterPro" id="IPR017970">
    <property type="entry name" value="Homeobox_CS"/>
</dbReference>
<dbReference type="PROSITE" id="PS00027">
    <property type="entry name" value="HOMEOBOX_1"/>
    <property type="match status" value="1"/>
</dbReference>
<evidence type="ECO:0000256" key="5">
    <source>
        <dbReference type="RuleBase" id="RU000682"/>
    </source>
</evidence>
<feature type="region of interest" description="Disordered" evidence="6">
    <location>
        <begin position="113"/>
        <end position="222"/>
    </location>
</feature>
<evidence type="ECO:0000256" key="1">
    <source>
        <dbReference type="ARBA" id="ARBA00023125"/>
    </source>
</evidence>
<dbReference type="GO" id="GO:0005634">
    <property type="term" value="C:nucleus"/>
    <property type="evidence" value="ECO:0007669"/>
    <property type="project" value="UniProtKB-SubCell"/>
</dbReference>
<dbReference type="Pfam" id="PF00046">
    <property type="entry name" value="Homeodomain"/>
    <property type="match status" value="1"/>
</dbReference>
<keyword evidence="3 4" id="KW-0539">Nucleus</keyword>
<proteinExistence type="predicted"/>
<evidence type="ECO:0000256" key="4">
    <source>
        <dbReference type="PROSITE-ProRule" id="PRU00108"/>
    </source>
</evidence>
<comment type="subcellular location">
    <subcellularLocation>
        <location evidence="4 5">Nucleus</location>
    </subcellularLocation>
</comment>
<dbReference type="Gene3D" id="1.10.10.60">
    <property type="entry name" value="Homeodomain-like"/>
    <property type="match status" value="1"/>
</dbReference>
<dbReference type="GO" id="GO:0007417">
    <property type="term" value="P:central nervous system development"/>
    <property type="evidence" value="ECO:0007669"/>
    <property type="project" value="TreeGrafter"/>
</dbReference>
<evidence type="ECO:0000259" key="7">
    <source>
        <dbReference type="PROSITE" id="PS50071"/>
    </source>
</evidence>
<comment type="caution">
    <text evidence="8">The sequence shown here is derived from an EMBL/GenBank/DDBJ whole genome shotgun (WGS) entry which is preliminary data.</text>
</comment>
<dbReference type="EMBL" id="JAODUP010000399">
    <property type="protein sequence ID" value="KAK2150602.1"/>
    <property type="molecule type" value="Genomic_DNA"/>
</dbReference>
<keyword evidence="2 4" id="KW-0371">Homeobox</keyword>
<dbReference type="PANTHER" id="PTHR24335:SF4">
    <property type="entry name" value="EXTRA-EXTRA"/>
    <property type="match status" value="1"/>
</dbReference>